<evidence type="ECO:0000313" key="3">
    <source>
        <dbReference type="EMBL" id="EWM22728.1"/>
    </source>
</evidence>
<evidence type="ECO:0000259" key="2">
    <source>
        <dbReference type="PROSITE" id="PS51745"/>
    </source>
</evidence>
<feature type="non-terminal residue" evidence="3">
    <location>
        <position position="252"/>
    </location>
</feature>
<dbReference type="PROSITE" id="PS51745">
    <property type="entry name" value="PB1"/>
    <property type="match status" value="1"/>
</dbReference>
<feature type="region of interest" description="Disordered" evidence="1">
    <location>
        <begin position="216"/>
        <end position="252"/>
    </location>
</feature>
<accession>W7TGT2</accession>
<sequence>MFEIRLNKILSTKGYLDPGDGGKRKKFSKIKSNKLSLAMGCVRVKLTYEGRTFRRTVDPRSFTWAQFLAWGLVCFPSLAEPASLHLTYDDEDGDHPSLRGEEDWREALCACERLDRPLRVTMTREEGGEVGREGGGLGPESLLSEGEETVLVAAEGEVEEGREGPGEEGEGTTRGPGLTESQSTVPVFPALPPSPPDSAPPSFPTITTSFLRALQAQLAQGREGGREGEGGERTVQAEERQTPAQARMLAAL</sequence>
<feature type="compositionally biased region" description="Pro residues" evidence="1">
    <location>
        <begin position="189"/>
        <end position="202"/>
    </location>
</feature>
<feature type="compositionally biased region" description="Low complexity" evidence="1">
    <location>
        <begin position="173"/>
        <end position="188"/>
    </location>
</feature>
<reference evidence="3 4" key="1">
    <citation type="journal article" date="2014" name="Mol. Plant">
        <title>Chromosome Scale Genome Assembly and Transcriptome Profiling of Nannochloropsis gaditana in Nitrogen Depletion.</title>
        <authorList>
            <person name="Corteggiani Carpinelli E."/>
            <person name="Telatin A."/>
            <person name="Vitulo N."/>
            <person name="Forcato C."/>
            <person name="D'Angelo M."/>
            <person name="Schiavon R."/>
            <person name="Vezzi A."/>
            <person name="Giacometti G.M."/>
            <person name="Morosinotto T."/>
            <person name="Valle G."/>
        </authorList>
    </citation>
    <scope>NUCLEOTIDE SEQUENCE [LARGE SCALE GENOMIC DNA]</scope>
    <source>
        <strain evidence="3 4">B-31</strain>
    </source>
</reference>
<gene>
    <name evidence="3" type="ORF">Naga_100561g3</name>
</gene>
<evidence type="ECO:0000313" key="4">
    <source>
        <dbReference type="Proteomes" id="UP000019335"/>
    </source>
</evidence>
<dbReference type="Proteomes" id="UP000019335">
    <property type="component" value="Unassembled WGS sequence"/>
</dbReference>
<dbReference type="OrthoDB" id="10361305at2759"/>
<keyword evidence="4" id="KW-1185">Reference proteome</keyword>
<organism evidence="3 4">
    <name type="scientific">Nannochloropsis gaditana</name>
    <dbReference type="NCBI Taxonomy" id="72520"/>
    <lineage>
        <taxon>Eukaryota</taxon>
        <taxon>Sar</taxon>
        <taxon>Stramenopiles</taxon>
        <taxon>Ochrophyta</taxon>
        <taxon>Eustigmatophyceae</taxon>
        <taxon>Eustigmatales</taxon>
        <taxon>Monodopsidaceae</taxon>
        <taxon>Nannochloropsis</taxon>
    </lineage>
</organism>
<name>W7TGT2_9STRA</name>
<feature type="region of interest" description="Disordered" evidence="1">
    <location>
        <begin position="156"/>
        <end position="202"/>
    </location>
</feature>
<dbReference type="CDD" id="cd05992">
    <property type="entry name" value="PB1"/>
    <property type="match status" value="1"/>
</dbReference>
<proteinExistence type="predicted"/>
<protein>
    <recommendedName>
        <fullName evidence="2">PB1 domain-containing protein</fullName>
    </recommendedName>
</protein>
<dbReference type="InterPro" id="IPR053793">
    <property type="entry name" value="PB1-like"/>
</dbReference>
<evidence type="ECO:0000256" key="1">
    <source>
        <dbReference type="SAM" id="MobiDB-lite"/>
    </source>
</evidence>
<comment type="caution">
    <text evidence="3">The sequence shown here is derived from an EMBL/GenBank/DDBJ whole genome shotgun (WGS) entry which is preliminary data.</text>
</comment>
<feature type="domain" description="PB1" evidence="2">
    <location>
        <begin position="41"/>
        <end position="125"/>
    </location>
</feature>
<dbReference type="AlphaFoldDB" id="W7TGT2"/>
<dbReference type="EMBL" id="AZIL01002105">
    <property type="protein sequence ID" value="EWM22728.1"/>
    <property type="molecule type" value="Genomic_DNA"/>
</dbReference>
<feature type="compositionally biased region" description="Basic and acidic residues" evidence="1">
    <location>
        <begin position="223"/>
        <end position="241"/>
    </location>
</feature>
<dbReference type="SUPFAM" id="SSF54277">
    <property type="entry name" value="CAD &amp; PB1 domains"/>
    <property type="match status" value="1"/>
</dbReference>